<keyword evidence="2" id="KW-0732">Signal</keyword>
<sequence>MKTLVLSIILLSGVAFGNYNGKIKNSNGEAARTGKKGQKVAAAQKKNQKVVQIKPKKEKESESILDNPYKKMNDLFSSCCSTCPIYRPCE</sequence>
<dbReference type="EMBL" id="RJUF01000194">
    <property type="protein sequence ID" value="MCP9766042.1"/>
    <property type="molecule type" value="Genomic_DNA"/>
</dbReference>
<dbReference type="Proteomes" id="UP001204144">
    <property type="component" value="Unassembled WGS sequence"/>
</dbReference>
<feature type="compositionally biased region" description="Basic and acidic residues" evidence="1">
    <location>
        <begin position="55"/>
        <end position="64"/>
    </location>
</feature>
<evidence type="ECO:0000313" key="4">
    <source>
        <dbReference type="Proteomes" id="UP001204144"/>
    </source>
</evidence>
<evidence type="ECO:0000256" key="2">
    <source>
        <dbReference type="SAM" id="SignalP"/>
    </source>
</evidence>
<name>A0AAE3KUW4_9BACT</name>
<feature type="chain" id="PRO_5041972566" evidence="2">
    <location>
        <begin position="18"/>
        <end position="90"/>
    </location>
</feature>
<proteinExistence type="predicted"/>
<keyword evidence="4" id="KW-1185">Reference proteome</keyword>
<reference evidence="3 4" key="1">
    <citation type="submission" date="2018-11" db="EMBL/GenBank/DDBJ databases">
        <title>Novel bacteria species description.</title>
        <authorList>
            <person name="Han J.-H."/>
        </authorList>
    </citation>
    <scope>NUCLEOTIDE SEQUENCE [LARGE SCALE GENOMIC DNA]</scope>
    <source>
        <strain evidence="3 4">KCTC23259</strain>
    </source>
</reference>
<evidence type="ECO:0000313" key="3">
    <source>
        <dbReference type="EMBL" id="MCP9766042.1"/>
    </source>
</evidence>
<dbReference type="RefSeq" id="WP_255039748.1">
    <property type="nucleotide sequence ID" value="NZ_RJUF01000194.1"/>
</dbReference>
<dbReference type="AlphaFoldDB" id="A0AAE3KUW4"/>
<feature type="signal peptide" evidence="2">
    <location>
        <begin position="1"/>
        <end position="17"/>
    </location>
</feature>
<comment type="caution">
    <text evidence="3">The sequence shown here is derived from an EMBL/GenBank/DDBJ whole genome shotgun (WGS) entry which is preliminary data.</text>
</comment>
<organism evidence="3 4">
    <name type="scientific">Lacihabitans soyangensis</name>
    <dbReference type="NCBI Taxonomy" id="869394"/>
    <lineage>
        <taxon>Bacteria</taxon>
        <taxon>Pseudomonadati</taxon>
        <taxon>Bacteroidota</taxon>
        <taxon>Cytophagia</taxon>
        <taxon>Cytophagales</taxon>
        <taxon>Leadbetterellaceae</taxon>
        <taxon>Lacihabitans</taxon>
    </lineage>
</organism>
<accession>A0AAE3KUW4</accession>
<gene>
    <name evidence="3" type="ORF">EGI31_24150</name>
</gene>
<evidence type="ECO:0000256" key="1">
    <source>
        <dbReference type="SAM" id="MobiDB-lite"/>
    </source>
</evidence>
<feature type="compositionally biased region" description="Low complexity" evidence="1">
    <location>
        <begin position="39"/>
        <end position="53"/>
    </location>
</feature>
<feature type="region of interest" description="Disordered" evidence="1">
    <location>
        <begin position="27"/>
        <end position="64"/>
    </location>
</feature>
<protein>
    <submittedName>
        <fullName evidence="3">Uncharacterized protein</fullName>
    </submittedName>
</protein>